<gene>
    <name evidence="2" type="ORF">EVAR_40451_1</name>
</gene>
<protein>
    <submittedName>
        <fullName evidence="2">Uncharacterized protein</fullName>
    </submittedName>
</protein>
<sequence length="287" mass="32626">MTERDKSGYTEAFKRLRRPNARRGSIFFADTATSSRRDVTILSPMHDTKRYFVADTPVVFGDRDKAFLFLQTLTRREKLFAARLGLQNSAPADSKPTRQPRRRSSTMYVDETTRGTLAPSGRRFERNAGRAGRRAFRPAADKNRRRQGPRSTKTSTQTSRPRSGRIYIYKVVNATHGHSQLLESSLYGSPPRCIVLTHPWSRFDTPRSNHCRVKGVGDVRNILYLILKREDSDTHEIMISLKHNPKTISTLKKQCLVLRNGGGRDNVGGHIQCLAVETKRRFANVIG</sequence>
<feature type="compositionally biased region" description="Polar residues" evidence="1">
    <location>
        <begin position="149"/>
        <end position="161"/>
    </location>
</feature>
<organism evidence="2 3">
    <name type="scientific">Eumeta variegata</name>
    <name type="common">Bagworm moth</name>
    <name type="synonym">Eumeta japonica</name>
    <dbReference type="NCBI Taxonomy" id="151549"/>
    <lineage>
        <taxon>Eukaryota</taxon>
        <taxon>Metazoa</taxon>
        <taxon>Ecdysozoa</taxon>
        <taxon>Arthropoda</taxon>
        <taxon>Hexapoda</taxon>
        <taxon>Insecta</taxon>
        <taxon>Pterygota</taxon>
        <taxon>Neoptera</taxon>
        <taxon>Endopterygota</taxon>
        <taxon>Lepidoptera</taxon>
        <taxon>Glossata</taxon>
        <taxon>Ditrysia</taxon>
        <taxon>Tineoidea</taxon>
        <taxon>Psychidae</taxon>
        <taxon>Oiketicinae</taxon>
        <taxon>Eumeta</taxon>
    </lineage>
</organism>
<evidence type="ECO:0000256" key="1">
    <source>
        <dbReference type="SAM" id="MobiDB-lite"/>
    </source>
</evidence>
<accession>A0A4C1X024</accession>
<keyword evidence="3" id="KW-1185">Reference proteome</keyword>
<dbReference type="EMBL" id="BGZK01000693">
    <property type="protein sequence ID" value="GBP56460.1"/>
    <property type="molecule type" value="Genomic_DNA"/>
</dbReference>
<reference evidence="2 3" key="1">
    <citation type="journal article" date="2019" name="Commun. Biol.">
        <title>The bagworm genome reveals a unique fibroin gene that provides high tensile strength.</title>
        <authorList>
            <person name="Kono N."/>
            <person name="Nakamura H."/>
            <person name="Ohtoshi R."/>
            <person name="Tomita M."/>
            <person name="Numata K."/>
            <person name="Arakawa K."/>
        </authorList>
    </citation>
    <scope>NUCLEOTIDE SEQUENCE [LARGE SCALE GENOMIC DNA]</scope>
</reference>
<comment type="caution">
    <text evidence="2">The sequence shown here is derived from an EMBL/GenBank/DDBJ whole genome shotgun (WGS) entry which is preliminary data.</text>
</comment>
<dbReference type="AlphaFoldDB" id="A0A4C1X024"/>
<feature type="region of interest" description="Disordered" evidence="1">
    <location>
        <begin position="89"/>
        <end position="164"/>
    </location>
</feature>
<dbReference type="Proteomes" id="UP000299102">
    <property type="component" value="Unassembled WGS sequence"/>
</dbReference>
<evidence type="ECO:0000313" key="2">
    <source>
        <dbReference type="EMBL" id="GBP56460.1"/>
    </source>
</evidence>
<evidence type="ECO:0000313" key="3">
    <source>
        <dbReference type="Proteomes" id="UP000299102"/>
    </source>
</evidence>
<proteinExistence type="predicted"/>
<name>A0A4C1X024_EUMVA</name>